<dbReference type="AlphaFoldDB" id="A0A6H0SCA9"/>
<keyword evidence="3" id="KW-1185">Reference proteome</keyword>
<dbReference type="EMBL" id="CP038799">
    <property type="protein sequence ID" value="QIV84776.1"/>
    <property type="molecule type" value="Genomic_DNA"/>
</dbReference>
<gene>
    <name evidence="2" type="ORF">EXE63_30775</name>
</gene>
<name>A0A6H0SCA9_9MYCO</name>
<proteinExistence type="predicted"/>
<accession>A0A6H0SCA9</accession>
<evidence type="ECO:0000313" key="2">
    <source>
        <dbReference type="EMBL" id="QIV84776.1"/>
    </source>
</evidence>
<reference evidence="2 3" key="1">
    <citation type="submission" date="2019-04" db="EMBL/GenBank/DDBJ databases">
        <title>Draft, Whole-Genome Sequence of the Anthracene-degrading Mycobacterium frederiksbergense LB501T, Isolated from a Polycyclic Aromatic Hydrocarbon (PAH)-Contaminated Soil.</title>
        <authorList>
            <person name="Augelletti F."/>
        </authorList>
    </citation>
    <scope>NUCLEOTIDE SEQUENCE [LARGE SCALE GENOMIC DNA]</scope>
    <source>
        <strain evidence="2 3">LB 501T</strain>
    </source>
</reference>
<dbReference type="Proteomes" id="UP000501849">
    <property type="component" value="Chromosome"/>
</dbReference>
<feature type="region of interest" description="Disordered" evidence="1">
    <location>
        <begin position="1"/>
        <end position="22"/>
    </location>
</feature>
<evidence type="ECO:0000256" key="1">
    <source>
        <dbReference type="SAM" id="MobiDB-lite"/>
    </source>
</evidence>
<protein>
    <submittedName>
        <fullName evidence="2">Uncharacterized protein</fullName>
    </submittedName>
</protein>
<evidence type="ECO:0000313" key="3">
    <source>
        <dbReference type="Proteomes" id="UP000501849"/>
    </source>
</evidence>
<dbReference type="RefSeq" id="WP_168145092.1">
    <property type="nucleotide sequence ID" value="NZ_CP038799.1"/>
</dbReference>
<sequence>MTIDGLSRSPAPVEPWVDLSDPDRQTGLVRGSVRIVEQRDRAVRFGPEQSSTAKGGLVAVDPRTGRFTYSPSVAARQVSRTSTSYRDKVDTFTVDVIDAHGTRAEAHVVVEIIAAHVPVGGAAPGSRACADGTAPPSGGLKTNTMLGAKQVQWSPITIDSGSVTILSTSGGTSALSVGPAGDHTLTFTSCGGGYFNRGPAGSVVLRVTDPHGLHTDRTYTY</sequence>
<dbReference type="KEGG" id="mfre:EXE63_30775"/>
<organism evidence="2 3">
    <name type="scientific">Mycolicibacterium frederiksbergense</name>
    <dbReference type="NCBI Taxonomy" id="117567"/>
    <lineage>
        <taxon>Bacteria</taxon>
        <taxon>Bacillati</taxon>
        <taxon>Actinomycetota</taxon>
        <taxon>Actinomycetes</taxon>
        <taxon>Mycobacteriales</taxon>
        <taxon>Mycobacteriaceae</taxon>
        <taxon>Mycolicibacterium</taxon>
    </lineage>
</organism>